<name>A0A5B7EHQ0_PORTR</name>
<gene>
    <name evidence="1" type="ORF">E2C01_025357</name>
</gene>
<dbReference type="EMBL" id="VSRR010002554">
    <property type="protein sequence ID" value="MPC32054.1"/>
    <property type="molecule type" value="Genomic_DNA"/>
</dbReference>
<evidence type="ECO:0000313" key="2">
    <source>
        <dbReference type="Proteomes" id="UP000324222"/>
    </source>
</evidence>
<evidence type="ECO:0000313" key="1">
    <source>
        <dbReference type="EMBL" id="MPC32054.1"/>
    </source>
</evidence>
<organism evidence="1 2">
    <name type="scientific">Portunus trituberculatus</name>
    <name type="common">Swimming crab</name>
    <name type="synonym">Neptunus trituberculatus</name>
    <dbReference type="NCBI Taxonomy" id="210409"/>
    <lineage>
        <taxon>Eukaryota</taxon>
        <taxon>Metazoa</taxon>
        <taxon>Ecdysozoa</taxon>
        <taxon>Arthropoda</taxon>
        <taxon>Crustacea</taxon>
        <taxon>Multicrustacea</taxon>
        <taxon>Malacostraca</taxon>
        <taxon>Eumalacostraca</taxon>
        <taxon>Eucarida</taxon>
        <taxon>Decapoda</taxon>
        <taxon>Pleocyemata</taxon>
        <taxon>Brachyura</taxon>
        <taxon>Eubrachyura</taxon>
        <taxon>Portunoidea</taxon>
        <taxon>Portunidae</taxon>
        <taxon>Portuninae</taxon>
        <taxon>Portunus</taxon>
    </lineage>
</organism>
<accession>A0A5B7EHQ0</accession>
<reference evidence="1 2" key="1">
    <citation type="submission" date="2019-05" db="EMBL/GenBank/DDBJ databases">
        <title>Another draft genome of Portunus trituberculatus and its Hox gene families provides insights of decapod evolution.</title>
        <authorList>
            <person name="Jeong J.-H."/>
            <person name="Song I."/>
            <person name="Kim S."/>
            <person name="Choi T."/>
            <person name="Kim D."/>
            <person name="Ryu S."/>
            <person name="Kim W."/>
        </authorList>
    </citation>
    <scope>NUCLEOTIDE SEQUENCE [LARGE SCALE GENOMIC DNA]</scope>
    <source>
        <tissue evidence="1">Muscle</tissue>
    </source>
</reference>
<dbReference type="Proteomes" id="UP000324222">
    <property type="component" value="Unassembled WGS sequence"/>
</dbReference>
<dbReference type="AlphaFoldDB" id="A0A5B7EHQ0"/>
<proteinExistence type="predicted"/>
<sequence length="109" mass="11420">MQSNPGSAETVDHALSTCSTVPSGPGMGLKKDTSLCHAVLAEEAQHLSALPRVKKKVGSTMHGCFNGVLAARDAYKGRIRWYEGCGVCTRRALRAGVAGVRASQALPPD</sequence>
<comment type="caution">
    <text evidence="1">The sequence shown here is derived from an EMBL/GenBank/DDBJ whole genome shotgun (WGS) entry which is preliminary data.</text>
</comment>
<protein>
    <submittedName>
        <fullName evidence="1">Uncharacterized protein</fullName>
    </submittedName>
</protein>
<keyword evidence="2" id="KW-1185">Reference proteome</keyword>